<evidence type="ECO:0000256" key="2">
    <source>
        <dbReference type="SAM" id="SignalP"/>
    </source>
</evidence>
<accession>A0ABT3BML0</accession>
<reference evidence="3 4" key="1">
    <citation type="journal article" date="2020" name="Int. J. Syst. Evol. Microbiol.">
        <title>Ureaplasma miroungigenitalium sp. nov. isolated from northern elephant seals (Mirounga angustirostris) and Ureaplasma zalophigenitalium sp. nov. isolated from California sea lions (Zalophus californianus).</title>
        <authorList>
            <person name="Volokhov D.V."/>
            <person name="Gulland F.M."/>
            <person name="Gao Y."/>
            <person name="Chizhikov V.E."/>
        </authorList>
    </citation>
    <scope>NUCLEOTIDE SEQUENCE [LARGE SCALE GENOMIC DNA]</scope>
    <source>
        <strain evidence="3 4">ES3182-GEN</strain>
    </source>
</reference>
<keyword evidence="2" id="KW-0732">Signal</keyword>
<dbReference type="RefSeq" id="WP_263821592.1">
    <property type="nucleotide sequence ID" value="NZ_JAOXHL010000001.1"/>
</dbReference>
<feature type="coiled-coil region" evidence="1">
    <location>
        <begin position="59"/>
        <end position="86"/>
    </location>
</feature>
<evidence type="ECO:0008006" key="5">
    <source>
        <dbReference type="Google" id="ProtNLM"/>
    </source>
</evidence>
<feature type="chain" id="PRO_5046585733" description="Lipoprotein" evidence="2">
    <location>
        <begin position="23"/>
        <end position="751"/>
    </location>
</feature>
<protein>
    <recommendedName>
        <fullName evidence="5">Lipoprotein</fullName>
    </recommendedName>
</protein>
<keyword evidence="1" id="KW-0175">Coiled coil</keyword>
<comment type="caution">
    <text evidence="3">The sequence shown here is derived from an EMBL/GenBank/DDBJ whole genome shotgun (WGS) entry which is preliminary data.</text>
</comment>
<evidence type="ECO:0000313" key="4">
    <source>
        <dbReference type="Proteomes" id="UP001208245"/>
    </source>
</evidence>
<proteinExistence type="predicted"/>
<organism evidence="3 4">
    <name type="scientific">Ureaplasma miroungigenitalium</name>
    <dbReference type="NCBI Taxonomy" id="1042321"/>
    <lineage>
        <taxon>Bacteria</taxon>
        <taxon>Bacillati</taxon>
        <taxon>Mycoplasmatota</taxon>
        <taxon>Mycoplasmoidales</taxon>
        <taxon>Mycoplasmoidaceae</taxon>
        <taxon>Ureaplasma</taxon>
    </lineage>
</organism>
<gene>
    <name evidence="3" type="ORF">OF376_00460</name>
</gene>
<dbReference type="Proteomes" id="UP001208245">
    <property type="component" value="Unassembled WGS sequence"/>
</dbReference>
<name>A0ABT3BML0_9BACT</name>
<dbReference type="PROSITE" id="PS51257">
    <property type="entry name" value="PROKAR_LIPOPROTEIN"/>
    <property type="match status" value="1"/>
</dbReference>
<dbReference type="EMBL" id="JAOXHL010000001">
    <property type="protein sequence ID" value="MCV3728262.1"/>
    <property type="molecule type" value="Genomic_DNA"/>
</dbReference>
<evidence type="ECO:0000256" key="1">
    <source>
        <dbReference type="SAM" id="Coils"/>
    </source>
</evidence>
<sequence length="751" mass="85792">MKKNKRVLAFGLVGLIGASAMASVLVACKPETNISLFDFNKLCVEYTTKYVNHKYSEKINQIIEHHKALVEQINETNEKTKALKIQAAMKAMEEEIQQYVAHQTIIDEENAKVINFTPAKTTIKMSYKNADQIVFDTFNDFVINDVIVELADESFNYTIKKVVKTPDGLKVIYHLEKNQQVSEDFNYLISKDGFKSTEVEQIDFQALNQQVVISYHDASNTLFADAITEKEALDTVVPPGVLLHIQNINKDDQNYIVVYQLEKNGQKSSDLTIKISSSVFKQVSEDEPEPYNPKPMEWDKFNQNTTVKFVNQDNVYFEDVPEVITENDIIFEYSNPEINDFKFISAAKEGSEIIVKYTITYDKQTSKILEKSILQRHFKQHKPKEYEDLTQKYTALQTQLDTLEDETFKNSLKTNLTNVYQIAENEVTNSQTSKLAIKRLSSHIAITEQLLLINKKMAELKAKPQTNDQEIAAAKALAQEIAQLFANNKNNISLETLDSGYATMINELYAKFIEARPVETFHTIGGLMTTDKTLKLGQVDSDVNLNSVLTYKIVDNDHVDIFISNVQFDNGKYTQEKYAEKLVEIIADFQLIQLTEHNTFSYEPDTASKDYIKSDEELQNPANGLRYKPANLSFFDEQICHTSIKESTDIQNIINELQTNKQLVFKNVYIPNIANTLKSNERLCFVMSDFNMLKQDPKGSEELVSLFETGYSNNGVEFLGHDTIVAMSKAKSYLHERPSVVVFETKQKQEN</sequence>
<feature type="signal peptide" evidence="2">
    <location>
        <begin position="1"/>
        <end position="22"/>
    </location>
</feature>
<keyword evidence="4" id="KW-1185">Reference proteome</keyword>
<evidence type="ECO:0000313" key="3">
    <source>
        <dbReference type="EMBL" id="MCV3728262.1"/>
    </source>
</evidence>